<accession>A0A645EPY7</accession>
<sequence length="147" mass="16499">MIDLQTELEQVPQSALELIRSAVSASLENGGVRGDVCVLITDAEEIQSLNRTYRKIDRITDVLTFPAWEGEAILCPPDEYLGDIAICYERAVEQAEEYNHSLERELAFLAVHGSLHLMGYDHMTKEDEAAMFAKQEEVLVSLGLTRE</sequence>
<comment type="cofactor">
    <cofactor evidence="1">
        <name>Zn(2+)</name>
        <dbReference type="ChEBI" id="CHEBI:29105"/>
    </cofactor>
</comment>
<keyword evidence="5" id="KW-0255">Endonuclease</keyword>
<dbReference type="EMBL" id="VSSQ01049805">
    <property type="protein sequence ID" value="MPN03887.1"/>
    <property type="molecule type" value="Genomic_DNA"/>
</dbReference>
<dbReference type="SUPFAM" id="SSF55486">
    <property type="entry name" value="Metalloproteases ('zincins'), catalytic domain"/>
    <property type="match status" value="1"/>
</dbReference>
<evidence type="ECO:0000256" key="3">
    <source>
        <dbReference type="ARBA" id="ARBA00022722"/>
    </source>
</evidence>
<dbReference type="EC" id="3.1.-.-" evidence="8"/>
<keyword evidence="7" id="KW-0862">Zinc</keyword>
<reference evidence="8" key="1">
    <citation type="submission" date="2019-08" db="EMBL/GenBank/DDBJ databases">
        <authorList>
            <person name="Kucharzyk K."/>
            <person name="Murdoch R.W."/>
            <person name="Higgins S."/>
            <person name="Loffler F."/>
        </authorList>
    </citation>
    <scope>NUCLEOTIDE SEQUENCE</scope>
</reference>
<dbReference type="InterPro" id="IPR002036">
    <property type="entry name" value="YbeY"/>
</dbReference>
<evidence type="ECO:0000256" key="4">
    <source>
        <dbReference type="ARBA" id="ARBA00022723"/>
    </source>
</evidence>
<keyword evidence="6 8" id="KW-0378">Hydrolase</keyword>
<keyword evidence="3" id="KW-0540">Nuclease</keyword>
<organism evidence="8">
    <name type="scientific">bioreactor metagenome</name>
    <dbReference type="NCBI Taxonomy" id="1076179"/>
    <lineage>
        <taxon>unclassified sequences</taxon>
        <taxon>metagenomes</taxon>
        <taxon>ecological metagenomes</taxon>
    </lineage>
</organism>
<dbReference type="GO" id="GO:0004519">
    <property type="term" value="F:endonuclease activity"/>
    <property type="evidence" value="ECO:0007669"/>
    <property type="project" value="UniProtKB-KW"/>
</dbReference>
<evidence type="ECO:0000256" key="6">
    <source>
        <dbReference type="ARBA" id="ARBA00022801"/>
    </source>
</evidence>
<dbReference type="NCBIfam" id="TIGR00043">
    <property type="entry name" value="rRNA maturation RNase YbeY"/>
    <property type="match status" value="1"/>
</dbReference>
<evidence type="ECO:0000256" key="5">
    <source>
        <dbReference type="ARBA" id="ARBA00022759"/>
    </source>
</evidence>
<dbReference type="GO" id="GO:0006364">
    <property type="term" value="P:rRNA processing"/>
    <property type="evidence" value="ECO:0007669"/>
    <property type="project" value="InterPro"/>
</dbReference>
<name>A0A645EPY7_9ZZZZ</name>
<dbReference type="PANTHER" id="PTHR46986">
    <property type="entry name" value="ENDORIBONUCLEASE YBEY, CHLOROPLASTIC"/>
    <property type="match status" value="1"/>
</dbReference>
<dbReference type="GO" id="GO:0046872">
    <property type="term" value="F:metal ion binding"/>
    <property type="evidence" value="ECO:0007669"/>
    <property type="project" value="UniProtKB-KW"/>
</dbReference>
<comment type="caution">
    <text evidence="8">The sequence shown here is derived from an EMBL/GenBank/DDBJ whole genome shotgun (WGS) entry which is preliminary data.</text>
</comment>
<dbReference type="AlphaFoldDB" id="A0A645EPY7"/>
<dbReference type="PANTHER" id="PTHR46986:SF1">
    <property type="entry name" value="ENDORIBONUCLEASE YBEY, CHLOROPLASTIC"/>
    <property type="match status" value="1"/>
</dbReference>
<proteinExistence type="inferred from homology"/>
<dbReference type="Pfam" id="PF02130">
    <property type="entry name" value="YbeY"/>
    <property type="match status" value="1"/>
</dbReference>
<comment type="similarity">
    <text evidence="2">Belongs to the endoribonuclease YbeY family.</text>
</comment>
<dbReference type="GO" id="GO:0004222">
    <property type="term" value="F:metalloendopeptidase activity"/>
    <property type="evidence" value="ECO:0007669"/>
    <property type="project" value="InterPro"/>
</dbReference>
<evidence type="ECO:0000256" key="2">
    <source>
        <dbReference type="ARBA" id="ARBA00010875"/>
    </source>
</evidence>
<dbReference type="InterPro" id="IPR020549">
    <property type="entry name" value="YbeY_CS"/>
</dbReference>
<gene>
    <name evidence="8" type="primary">ybeY_39</name>
    <name evidence="8" type="ORF">SDC9_151122</name>
</gene>
<evidence type="ECO:0000313" key="8">
    <source>
        <dbReference type="EMBL" id="MPN03887.1"/>
    </source>
</evidence>
<dbReference type="Gene3D" id="3.40.390.30">
    <property type="entry name" value="Metalloproteases ('zincins'), catalytic domain"/>
    <property type="match status" value="1"/>
</dbReference>
<evidence type="ECO:0000256" key="7">
    <source>
        <dbReference type="ARBA" id="ARBA00022833"/>
    </source>
</evidence>
<dbReference type="PROSITE" id="PS01306">
    <property type="entry name" value="UPF0054"/>
    <property type="match status" value="1"/>
</dbReference>
<keyword evidence="4" id="KW-0479">Metal-binding</keyword>
<evidence type="ECO:0000256" key="1">
    <source>
        <dbReference type="ARBA" id="ARBA00001947"/>
    </source>
</evidence>
<protein>
    <submittedName>
        <fullName evidence="8">Endoribonuclease YbeY</fullName>
        <ecNumber evidence="8">3.1.-.-</ecNumber>
    </submittedName>
</protein>
<dbReference type="InterPro" id="IPR023091">
    <property type="entry name" value="MetalPrtase_cat_dom_sf_prd"/>
</dbReference>
<dbReference type="HAMAP" id="MF_00009">
    <property type="entry name" value="Endoribonucl_YbeY"/>
    <property type="match status" value="1"/>
</dbReference>